<dbReference type="EMBL" id="BAAANN010000011">
    <property type="protein sequence ID" value="GAA1958424.1"/>
    <property type="molecule type" value="Genomic_DNA"/>
</dbReference>
<reference evidence="2" key="1">
    <citation type="journal article" date="2019" name="Int. J. Syst. Evol. Microbiol.">
        <title>The Global Catalogue of Microorganisms (GCM) 10K type strain sequencing project: providing services to taxonomists for standard genome sequencing and annotation.</title>
        <authorList>
            <consortium name="The Broad Institute Genomics Platform"/>
            <consortium name="The Broad Institute Genome Sequencing Center for Infectious Disease"/>
            <person name="Wu L."/>
            <person name="Ma J."/>
        </authorList>
    </citation>
    <scope>NUCLEOTIDE SEQUENCE [LARGE SCALE GENOMIC DNA]</scope>
    <source>
        <strain evidence="2">JCM 14545</strain>
    </source>
</reference>
<evidence type="ECO:0000313" key="2">
    <source>
        <dbReference type="Proteomes" id="UP001501116"/>
    </source>
</evidence>
<accession>A0ABP5C5Y7</accession>
<comment type="caution">
    <text evidence="1">The sequence shown here is derived from an EMBL/GenBank/DDBJ whole genome shotgun (WGS) entry which is preliminary data.</text>
</comment>
<name>A0ABP5C5Y7_9PSEU</name>
<protein>
    <submittedName>
        <fullName evidence="1">Uncharacterized protein</fullName>
    </submittedName>
</protein>
<dbReference type="Proteomes" id="UP001501116">
    <property type="component" value="Unassembled WGS sequence"/>
</dbReference>
<keyword evidence="2" id="KW-1185">Reference proteome</keyword>
<organism evidence="1 2">
    <name type="scientific">Amycolatopsis minnesotensis</name>
    <dbReference type="NCBI Taxonomy" id="337894"/>
    <lineage>
        <taxon>Bacteria</taxon>
        <taxon>Bacillati</taxon>
        <taxon>Actinomycetota</taxon>
        <taxon>Actinomycetes</taxon>
        <taxon>Pseudonocardiales</taxon>
        <taxon>Pseudonocardiaceae</taxon>
        <taxon>Amycolatopsis</taxon>
    </lineage>
</organism>
<evidence type="ECO:0000313" key="1">
    <source>
        <dbReference type="EMBL" id="GAA1958424.1"/>
    </source>
</evidence>
<proteinExistence type="predicted"/>
<gene>
    <name evidence="1" type="ORF">GCM10009754_30890</name>
</gene>
<sequence length="130" mass="13857">MLLGLGALAGIAFLPPLANHFGYALPGEHGLPFRVHYHGRDYRSHMTCAGADWCEAEKTPADRAKPYCAPREDPAAGSGPLVRVDEVVTLFGAAHPVFTTPNRAQGETVMTILVEASGECYVSYTLMGGP</sequence>